<dbReference type="InterPro" id="IPR036770">
    <property type="entry name" value="Ankyrin_rpt-contain_sf"/>
</dbReference>
<feature type="chain" id="PRO_5037248231" description="Ankyrin repeat protein" evidence="2">
    <location>
        <begin position="19"/>
        <end position="473"/>
    </location>
</feature>
<dbReference type="Gene3D" id="1.25.40.20">
    <property type="entry name" value="Ankyrin repeat-containing domain"/>
    <property type="match status" value="1"/>
</dbReference>
<feature type="region of interest" description="Disordered" evidence="1">
    <location>
        <begin position="55"/>
        <end position="77"/>
    </location>
</feature>
<evidence type="ECO:0008006" key="5">
    <source>
        <dbReference type="Google" id="ProtNLM"/>
    </source>
</evidence>
<organism evidence="3 4">
    <name type="scientific">Ottowia testudinis</name>
    <dbReference type="NCBI Taxonomy" id="2816950"/>
    <lineage>
        <taxon>Bacteria</taxon>
        <taxon>Pseudomonadati</taxon>
        <taxon>Pseudomonadota</taxon>
        <taxon>Betaproteobacteria</taxon>
        <taxon>Burkholderiales</taxon>
        <taxon>Comamonadaceae</taxon>
        <taxon>Ottowia</taxon>
    </lineage>
</organism>
<evidence type="ECO:0000256" key="1">
    <source>
        <dbReference type="SAM" id="MobiDB-lite"/>
    </source>
</evidence>
<dbReference type="Proteomes" id="UP000663903">
    <property type="component" value="Chromosome"/>
</dbReference>
<evidence type="ECO:0000313" key="4">
    <source>
        <dbReference type="Proteomes" id="UP000663903"/>
    </source>
</evidence>
<sequence length="473" mass="51516">MRHLCIFWLYFAAQAAWAIGDSAGGCPRPDALLGAARDGTPAQLQAAVETHIDQLRRQPSHRFSSQEDRTGAQKNDPAWRARVRRQVLNDALHCTSSRFLLDEAVAGGNLPNVDWLLNAGADPSGTRQDRFAAARENLFHRCRFAPSGQKTVSAATQEALRYLVRRGAQPNATLDGELPRNALTQCDDDAMLPTLLALGVSRSPARPPDHRRQSLHSLWPAPRYAPLQQAVLDHVVGRGSLERVKLLAGKQFNDLRGTVVEGYLAGHCWPSEVAANPAKQQRCEQVLRVVQVNPALLQALKITDGWAARQPAPLAREACVFPEILTTPAYAVKAVYVPDAYAGAASAPQVIVNVQDTPAPTVLLLSSRKPVRWTVRQAQGTQLLGIIAESRDSGLDPGPMEVSPQGVPFLLGSCLGNFGNQDKGYPLLSTYNANPSVMMLDPLLRTHDKQTFIVRDNTLSIGMKAGEKSVQNR</sequence>
<dbReference type="AlphaFoldDB" id="A0A975CFU6"/>
<accession>A0A975CFU6</accession>
<dbReference type="EMBL" id="CP071796">
    <property type="protein sequence ID" value="QTD45430.1"/>
    <property type="molecule type" value="Genomic_DNA"/>
</dbReference>
<proteinExistence type="predicted"/>
<gene>
    <name evidence="3" type="ORF">J1M35_00410</name>
</gene>
<evidence type="ECO:0000313" key="3">
    <source>
        <dbReference type="EMBL" id="QTD45430.1"/>
    </source>
</evidence>
<name>A0A975CFU6_9BURK</name>
<evidence type="ECO:0000256" key="2">
    <source>
        <dbReference type="SAM" id="SignalP"/>
    </source>
</evidence>
<keyword evidence="2" id="KW-0732">Signal</keyword>
<dbReference type="RefSeq" id="WP_208009178.1">
    <property type="nucleotide sequence ID" value="NZ_CP071796.1"/>
</dbReference>
<reference evidence="3" key="1">
    <citation type="submission" date="2021-03" db="EMBL/GenBank/DDBJ databases">
        <title>Ottowia sp. 27C isolated from the cloaca of a Giant Asian pond turtle (Heosemys grandis).</title>
        <authorList>
            <person name="Spergser J."/>
            <person name="Busse H.-J."/>
        </authorList>
    </citation>
    <scope>NUCLEOTIDE SEQUENCE</scope>
    <source>
        <strain evidence="3">27C</strain>
    </source>
</reference>
<feature type="signal peptide" evidence="2">
    <location>
        <begin position="1"/>
        <end position="18"/>
    </location>
</feature>
<keyword evidence="4" id="KW-1185">Reference proteome</keyword>
<protein>
    <recommendedName>
        <fullName evidence="5">Ankyrin repeat protein</fullName>
    </recommendedName>
</protein>
<dbReference type="KEGG" id="otd:J1M35_00410"/>